<keyword evidence="2" id="KW-1185">Reference proteome</keyword>
<dbReference type="AlphaFoldDB" id="A0AA36NEL8"/>
<proteinExistence type="predicted"/>
<comment type="caution">
    <text evidence="1">The sequence shown here is derived from an EMBL/GenBank/DDBJ whole genome shotgun (WGS) entry which is preliminary data.</text>
</comment>
<feature type="non-terminal residue" evidence="1">
    <location>
        <position position="251"/>
    </location>
</feature>
<evidence type="ECO:0000313" key="2">
    <source>
        <dbReference type="Proteomes" id="UP001178507"/>
    </source>
</evidence>
<dbReference type="Proteomes" id="UP001178507">
    <property type="component" value="Unassembled WGS sequence"/>
</dbReference>
<evidence type="ECO:0000313" key="1">
    <source>
        <dbReference type="EMBL" id="CAJ1409745.1"/>
    </source>
</evidence>
<gene>
    <name evidence="1" type="ORF">EVOR1521_LOCUS30766</name>
</gene>
<organism evidence="1 2">
    <name type="scientific">Effrenium voratum</name>
    <dbReference type="NCBI Taxonomy" id="2562239"/>
    <lineage>
        <taxon>Eukaryota</taxon>
        <taxon>Sar</taxon>
        <taxon>Alveolata</taxon>
        <taxon>Dinophyceae</taxon>
        <taxon>Suessiales</taxon>
        <taxon>Symbiodiniaceae</taxon>
        <taxon>Effrenium</taxon>
    </lineage>
</organism>
<sequence>LSRSRKPIPSYNRGKCLRHKAQGTNTKVSWRRHFHMELEGEVTTLLIRSVRKVSYEEFIAAMKLYLGPAWDRKKVDFVHRVSAAFVVNFRSHDAASRVYRSLCLLKGVEGVLLRDVRPARLQGVPANLAFYLAWQEVRRPKREDKPKVFSPSGDGVSLAEARRCHVPLKLLQRVRASLSGSQGLLGDELSMQQLLEDSEPGDFEPGIRSASSNEIAGDLRTEDLFGDVVQADGPSEFVNVTCKNGVLLYHL</sequence>
<dbReference type="EMBL" id="CAUJNA010003784">
    <property type="protein sequence ID" value="CAJ1409745.1"/>
    <property type="molecule type" value="Genomic_DNA"/>
</dbReference>
<reference evidence="1" key="1">
    <citation type="submission" date="2023-08" db="EMBL/GenBank/DDBJ databases">
        <authorList>
            <person name="Chen Y."/>
            <person name="Shah S."/>
            <person name="Dougan E. K."/>
            <person name="Thang M."/>
            <person name="Chan C."/>
        </authorList>
    </citation>
    <scope>NUCLEOTIDE SEQUENCE</scope>
</reference>
<protein>
    <submittedName>
        <fullName evidence="1">Uncharacterized protein</fullName>
    </submittedName>
</protein>
<accession>A0AA36NEL8</accession>
<name>A0AA36NEL8_9DINO</name>